<feature type="region of interest" description="Disordered" evidence="1">
    <location>
        <begin position="337"/>
        <end position="376"/>
    </location>
</feature>
<feature type="region of interest" description="Disordered" evidence="1">
    <location>
        <begin position="602"/>
        <end position="647"/>
    </location>
</feature>
<keyword evidence="4" id="KW-1185">Reference proteome</keyword>
<dbReference type="Pfam" id="PF13679">
    <property type="entry name" value="Methyltransf_32"/>
    <property type="match status" value="1"/>
</dbReference>
<dbReference type="InParanoid" id="A0A0C3FER0"/>
<feature type="domain" description="Methyltransferase" evidence="2">
    <location>
        <begin position="150"/>
        <end position="410"/>
    </location>
</feature>
<feature type="compositionally biased region" description="Polar residues" evidence="1">
    <location>
        <begin position="535"/>
        <end position="552"/>
    </location>
</feature>
<sequence>MRSVDDPNRPDINRLLSIQALLTSPLAASILKIHPNDFCSTDNWNSDALAPNEWNGWWHWAANDDGNDNGEDEKWFKLVRFYNEHSSERISNNPSDIPSELRDLIAKIKSLQLDRTPHLQQIDAGLKHLTLIEIPTSRGSGRGSYGMSPKKTHEVTHMLAYISRLVASMPMSIMQRGSIRHIVDVGAGQGYLTRGLASLNPWPPSNRDFDNTSAKHRRHDQQPNETGSEKGMQILALDSDHAQTSGAERWERKVRKLEGRKKRGRNITANISVNTNTVVSADIESSATEHPGNDGAGKRDALTEAERAEEERSGRITHKTTHITPLTLLSSIDEWMSSASSSGSSASDFKSPRGSSKSPQVHGQHRESEGPAEIDVRSQAPTPVLLVALHACGSLTPSVIRAFLSAHREHLQQQSHQTQEQERPANEQTARGWKPAGLVLVGCCYNLLEMGDFPLSRVLKPSPSPPSFSPAPKPNLLPSPLPSSYLHLASQIPSTWLISTNLPSVRLSIRKVVWRALVGVLIAQSQSQLQDQSQRVVPTNSDHQEDSQWSGSDNDRRITYPPTKAGSGETHIHRRLGKINDGAYGNWGVFLRVAGEKMGVDLSRPGLDETEQPSLDSTSSPFTPTCGKHTQGPTENQKPTKSKRRRTESRLAVLHTLRCLLGPLVECMVLLDRLLWIREELADMAGGVEGEMHVRLVNLFDQATGSGRNVGIVVKPSEGLMDVQS</sequence>
<dbReference type="STRING" id="765440.A0A0C3FER0"/>
<reference evidence="3 4" key="1">
    <citation type="submission" date="2014-04" db="EMBL/GenBank/DDBJ databases">
        <authorList>
            <consortium name="DOE Joint Genome Institute"/>
            <person name="Kuo A."/>
            <person name="Tarkka M."/>
            <person name="Buscot F."/>
            <person name="Kohler A."/>
            <person name="Nagy L.G."/>
            <person name="Floudas D."/>
            <person name="Copeland A."/>
            <person name="Barry K.W."/>
            <person name="Cichocki N."/>
            <person name="Veneault-Fourrey C."/>
            <person name="LaButti K."/>
            <person name="Lindquist E.A."/>
            <person name="Lipzen A."/>
            <person name="Lundell T."/>
            <person name="Morin E."/>
            <person name="Murat C."/>
            <person name="Sun H."/>
            <person name="Tunlid A."/>
            <person name="Henrissat B."/>
            <person name="Grigoriev I.V."/>
            <person name="Hibbett D.S."/>
            <person name="Martin F."/>
            <person name="Nordberg H.P."/>
            <person name="Cantor M.N."/>
            <person name="Hua S.X."/>
        </authorList>
    </citation>
    <scope>NUCLEOTIDE SEQUENCE [LARGE SCALE GENOMIC DNA]</scope>
    <source>
        <strain evidence="3 4">F 1598</strain>
    </source>
</reference>
<dbReference type="InterPro" id="IPR052220">
    <property type="entry name" value="METTL25"/>
</dbReference>
<reference evidence="4" key="2">
    <citation type="submission" date="2015-01" db="EMBL/GenBank/DDBJ databases">
        <title>Evolutionary Origins and Diversification of the Mycorrhizal Mutualists.</title>
        <authorList>
            <consortium name="DOE Joint Genome Institute"/>
            <consortium name="Mycorrhizal Genomics Consortium"/>
            <person name="Kohler A."/>
            <person name="Kuo A."/>
            <person name="Nagy L.G."/>
            <person name="Floudas D."/>
            <person name="Copeland A."/>
            <person name="Barry K.W."/>
            <person name="Cichocki N."/>
            <person name="Veneault-Fourrey C."/>
            <person name="LaButti K."/>
            <person name="Lindquist E.A."/>
            <person name="Lipzen A."/>
            <person name="Lundell T."/>
            <person name="Morin E."/>
            <person name="Murat C."/>
            <person name="Riley R."/>
            <person name="Ohm R."/>
            <person name="Sun H."/>
            <person name="Tunlid A."/>
            <person name="Henrissat B."/>
            <person name="Grigoriev I.V."/>
            <person name="Hibbett D.S."/>
            <person name="Martin F."/>
        </authorList>
    </citation>
    <scope>NUCLEOTIDE SEQUENCE [LARGE SCALE GENOMIC DNA]</scope>
    <source>
        <strain evidence="4">F 1598</strain>
    </source>
</reference>
<dbReference type="PANTHER" id="PTHR12496">
    <property type="entry name" value="CGI-41 METHYLTRANSFERASE"/>
    <property type="match status" value="1"/>
</dbReference>
<evidence type="ECO:0000259" key="2">
    <source>
        <dbReference type="Pfam" id="PF13679"/>
    </source>
</evidence>
<feature type="region of interest" description="Disordered" evidence="1">
    <location>
        <begin position="410"/>
        <end position="430"/>
    </location>
</feature>
<evidence type="ECO:0000313" key="4">
    <source>
        <dbReference type="Proteomes" id="UP000054166"/>
    </source>
</evidence>
<dbReference type="EMBL" id="KN833016">
    <property type="protein sequence ID" value="KIM78489.1"/>
    <property type="molecule type" value="Genomic_DNA"/>
</dbReference>
<proteinExistence type="predicted"/>
<feature type="compositionally biased region" description="Low complexity" evidence="1">
    <location>
        <begin position="337"/>
        <end position="347"/>
    </location>
</feature>
<dbReference type="PANTHER" id="PTHR12496:SF0">
    <property type="entry name" value="METHYLTRANSFERASE DOMAIN-CONTAINING PROTEIN"/>
    <property type="match status" value="1"/>
</dbReference>
<dbReference type="AlphaFoldDB" id="A0A0C3FER0"/>
<dbReference type="Proteomes" id="UP000054166">
    <property type="component" value="Unassembled WGS sequence"/>
</dbReference>
<accession>A0A0C3FER0</accession>
<name>A0A0C3FER0_PILCF</name>
<evidence type="ECO:0000313" key="3">
    <source>
        <dbReference type="EMBL" id="KIM78489.1"/>
    </source>
</evidence>
<dbReference type="OrthoDB" id="10258156at2759"/>
<feature type="region of interest" description="Disordered" evidence="1">
    <location>
        <begin position="285"/>
        <end position="321"/>
    </location>
</feature>
<feature type="compositionally biased region" description="Polar residues" evidence="1">
    <location>
        <begin position="612"/>
        <end position="623"/>
    </location>
</feature>
<dbReference type="HOGENOM" id="CLU_016581_1_2_1"/>
<feature type="region of interest" description="Disordered" evidence="1">
    <location>
        <begin position="529"/>
        <end position="569"/>
    </location>
</feature>
<dbReference type="InterPro" id="IPR025714">
    <property type="entry name" value="Methyltranfer_dom"/>
</dbReference>
<evidence type="ECO:0000256" key="1">
    <source>
        <dbReference type="SAM" id="MobiDB-lite"/>
    </source>
</evidence>
<organism evidence="3 4">
    <name type="scientific">Piloderma croceum (strain F 1598)</name>
    <dbReference type="NCBI Taxonomy" id="765440"/>
    <lineage>
        <taxon>Eukaryota</taxon>
        <taxon>Fungi</taxon>
        <taxon>Dikarya</taxon>
        <taxon>Basidiomycota</taxon>
        <taxon>Agaricomycotina</taxon>
        <taxon>Agaricomycetes</taxon>
        <taxon>Agaricomycetidae</taxon>
        <taxon>Atheliales</taxon>
        <taxon>Atheliaceae</taxon>
        <taxon>Piloderma</taxon>
    </lineage>
</organism>
<protein>
    <recommendedName>
        <fullName evidence="2">Methyltransferase domain-containing protein</fullName>
    </recommendedName>
</protein>
<feature type="compositionally biased region" description="Basic and acidic residues" evidence="1">
    <location>
        <begin position="296"/>
        <end position="314"/>
    </location>
</feature>
<gene>
    <name evidence="3" type="ORF">PILCRDRAFT_824393</name>
</gene>
<feature type="region of interest" description="Disordered" evidence="1">
    <location>
        <begin position="196"/>
        <end position="230"/>
    </location>
</feature>